<reference evidence="2" key="2">
    <citation type="submission" date="2015-07" db="EMBL/GenBank/DDBJ databases">
        <title>Plasmids, circular viruses and viroids from rat gut.</title>
        <authorList>
            <person name="Jorgensen T.J."/>
            <person name="Hansen M.A."/>
            <person name="Xu Z."/>
            <person name="Tabak M.A."/>
            <person name="Sorensen S.J."/>
            <person name="Hansen L.H."/>
        </authorList>
    </citation>
    <scope>NUCLEOTIDE SEQUENCE</scope>
    <source>
        <strain evidence="2">RGFK1680</strain>
    </source>
</reference>
<evidence type="ECO:0000313" key="2">
    <source>
        <dbReference type="EMBL" id="CRY97664.1"/>
    </source>
</evidence>
<feature type="region of interest" description="Disordered" evidence="1">
    <location>
        <begin position="1"/>
        <end position="44"/>
    </location>
</feature>
<accession>A0A0H5Q8E5</accession>
<protein>
    <submittedName>
        <fullName evidence="2">Uncharacterized protein</fullName>
    </submittedName>
</protein>
<dbReference type="AlphaFoldDB" id="A0A0H5Q8E5"/>
<organism evidence="2">
    <name type="scientific">uncultured prokaryote</name>
    <dbReference type="NCBI Taxonomy" id="198431"/>
    <lineage>
        <taxon>unclassified sequences</taxon>
        <taxon>environmental samples</taxon>
    </lineage>
</organism>
<name>A0A0H5Q8E5_9ZZZZ</name>
<sequence length="121" mass="13749">MSYHVEDEPAGQDTLWVSEPDRFPEKSPGTMAKGPLTRRWSQRHEVDPRQHLDLRVTYRGTSEALYMVTARGTRGLFTGHVAIHDIAREVTMGERYYWESTAAERRFARRGVELGGTADGA</sequence>
<evidence type="ECO:0000256" key="1">
    <source>
        <dbReference type="SAM" id="MobiDB-lite"/>
    </source>
</evidence>
<reference evidence="2" key="1">
    <citation type="submission" date="2015-06" db="EMBL/GenBank/DDBJ databases">
        <authorList>
            <person name="Joergensen T."/>
        </authorList>
    </citation>
    <scope>NUCLEOTIDE SEQUENCE</scope>
    <source>
        <strain evidence="2">RGFK1680</strain>
    </source>
</reference>
<proteinExistence type="predicted"/>
<dbReference type="EMBL" id="LN854183">
    <property type="protein sequence ID" value="CRY97664.1"/>
    <property type="molecule type" value="Genomic_DNA"/>
</dbReference>